<name>A0A9P4UR18_9PEZI</name>
<evidence type="ECO:0008006" key="3">
    <source>
        <dbReference type="Google" id="ProtNLM"/>
    </source>
</evidence>
<dbReference type="EMBL" id="MU003789">
    <property type="protein sequence ID" value="KAF2721620.1"/>
    <property type="molecule type" value="Genomic_DNA"/>
</dbReference>
<dbReference type="SUPFAM" id="SSF55729">
    <property type="entry name" value="Acyl-CoA N-acyltransferases (Nat)"/>
    <property type="match status" value="1"/>
</dbReference>
<sequence>MLYPSDCSPRQQTSGRQIDTAALSLRAGRTTVALALHAGIPDSHVDTAAAAAGTRGGDDVRVLGLHEYKQAAESLADAFAKDHVAWYLIDTPDRADWSFEQKWQLHVEIFEYIVYAHLLKGLVVCAGPNYDCVALWMPPGSNMDDLLTICRSGMWRLNYKLSKEGRKRFFNEFLPLLHDTKLQVMGDRDEQSWYLVYLGTKSTSRGKGYARKVIEYVSRQADADARACYLESSNPVNRIIYGKLGYQFVKSIYLQRDKEHVELDIMVREPIRVESHSGVEP</sequence>
<dbReference type="PANTHER" id="PTHR42791:SF1">
    <property type="entry name" value="N-ACETYLTRANSFERASE DOMAIN-CONTAINING PROTEIN"/>
    <property type="match status" value="1"/>
</dbReference>
<keyword evidence="2" id="KW-1185">Reference proteome</keyword>
<organism evidence="1 2">
    <name type="scientific">Polychaeton citri CBS 116435</name>
    <dbReference type="NCBI Taxonomy" id="1314669"/>
    <lineage>
        <taxon>Eukaryota</taxon>
        <taxon>Fungi</taxon>
        <taxon>Dikarya</taxon>
        <taxon>Ascomycota</taxon>
        <taxon>Pezizomycotina</taxon>
        <taxon>Dothideomycetes</taxon>
        <taxon>Dothideomycetidae</taxon>
        <taxon>Capnodiales</taxon>
        <taxon>Capnodiaceae</taxon>
        <taxon>Polychaeton</taxon>
    </lineage>
</organism>
<dbReference type="AlphaFoldDB" id="A0A9P4UR18"/>
<dbReference type="Proteomes" id="UP000799441">
    <property type="component" value="Unassembled WGS sequence"/>
</dbReference>
<dbReference type="PANTHER" id="PTHR42791">
    <property type="entry name" value="GNAT FAMILY ACETYLTRANSFERASE"/>
    <property type="match status" value="1"/>
</dbReference>
<evidence type="ECO:0000313" key="1">
    <source>
        <dbReference type="EMBL" id="KAF2721620.1"/>
    </source>
</evidence>
<dbReference type="Gene3D" id="3.40.630.30">
    <property type="match status" value="1"/>
</dbReference>
<comment type="caution">
    <text evidence="1">The sequence shown here is derived from an EMBL/GenBank/DDBJ whole genome shotgun (WGS) entry which is preliminary data.</text>
</comment>
<protein>
    <recommendedName>
        <fullName evidence="3">N-acetyltransferase domain-containing protein</fullName>
    </recommendedName>
</protein>
<accession>A0A9P4UR18</accession>
<dbReference type="InterPro" id="IPR052523">
    <property type="entry name" value="Trichothecene_AcTrans"/>
</dbReference>
<proteinExistence type="predicted"/>
<evidence type="ECO:0000313" key="2">
    <source>
        <dbReference type="Proteomes" id="UP000799441"/>
    </source>
</evidence>
<gene>
    <name evidence="1" type="ORF">K431DRAFT_320289</name>
</gene>
<dbReference type="InterPro" id="IPR016181">
    <property type="entry name" value="Acyl_CoA_acyltransferase"/>
</dbReference>
<dbReference type="OrthoDB" id="410198at2759"/>
<reference evidence="1" key="1">
    <citation type="journal article" date="2020" name="Stud. Mycol.">
        <title>101 Dothideomycetes genomes: a test case for predicting lifestyles and emergence of pathogens.</title>
        <authorList>
            <person name="Haridas S."/>
            <person name="Albert R."/>
            <person name="Binder M."/>
            <person name="Bloem J."/>
            <person name="Labutti K."/>
            <person name="Salamov A."/>
            <person name="Andreopoulos B."/>
            <person name="Baker S."/>
            <person name="Barry K."/>
            <person name="Bills G."/>
            <person name="Bluhm B."/>
            <person name="Cannon C."/>
            <person name="Castanera R."/>
            <person name="Culley D."/>
            <person name="Daum C."/>
            <person name="Ezra D."/>
            <person name="Gonzalez J."/>
            <person name="Henrissat B."/>
            <person name="Kuo A."/>
            <person name="Liang C."/>
            <person name="Lipzen A."/>
            <person name="Lutzoni F."/>
            <person name="Magnuson J."/>
            <person name="Mondo S."/>
            <person name="Nolan M."/>
            <person name="Ohm R."/>
            <person name="Pangilinan J."/>
            <person name="Park H.-J."/>
            <person name="Ramirez L."/>
            <person name="Alfaro M."/>
            <person name="Sun H."/>
            <person name="Tritt A."/>
            <person name="Yoshinaga Y."/>
            <person name="Zwiers L.-H."/>
            <person name="Turgeon B."/>
            <person name="Goodwin S."/>
            <person name="Spatafora J."/>
            <person name="Crous P."/>
            <person name="Grigoriev I."/>
        </authorList>
    </citation>
    <scope>NUCLEOTIDE SEQUENCE</scope>
    <source>
        <strain evidence="1">CBS 116435</strain>
    </source>
</reference>